<feature type="transmembrane region" description="Helical" evidence="2">
    <location>
        <begin position="90"/>
        <end position="113"/>
    </location>
</feature>
<feature type="transmembrane region" description="Helical" evidence="2">
    <location>
        <begin position="240"/>
        <end position="260"/>
    </location>
</feature>
<dbReference type="AlphaFoldDB" id="A0A409X9H7"/>
<proteinExistence type="predicted"/>
<organism evidence="3 4">
    <name type="scientific">Psilocybe cyanescens</name>
    <dbReference type="NCBI Taxonomy" id="93625"/>
    <lineage>
        <taxon>Eukaryota</taxon>
        <taxon>Fungi</taxon>
        <taxon>Dikarya</taxon>
        <taxon>Basidiomycota</taxon>
        <taxon>Agaricomycotina</taxon>
        <taxon>Agaricomycetes</taxon>
        <taxon>Agaricomycetidae</taxon>
        <taxon>Agaricales</taxon>
        <taxon>Agaricineae</taxon>
        <taxon>Strophariaceae</taxon>
        <taxon>Psilocybe</taxon>
    </lineage>
</organism>
<feature type="transmembrane region" description="Helical" evidence="2">
    <location>
        <begin position="212"/>
        <end position="234"/>
    </location>
</feature>
<keyword evidence="2" id="KW-1133">Transmembrane helix</keyword>
<keyword evidence="2" id="KW-0472">Membrane</keyword>
<evidence type="ECO:0000313" key="3">
    <source>
        <dbReference type="EMBL" id="PPQ87448.1"/>
    </source>
</evidence>
<accession>A0A409X9H7</accession>
<feature type="region of interest" description="Disordered" evidence="1">
    <location>
        <begin position="124"/>
        <end position="147"/>
    </location>
</feature>
<dbReference type="OrthoDB" id="2653987at2759"/>
<gene>
    <name evidence="3" type="ORF">CVT25_008184</name>
</gene>
<feature type="transmembrane region" description="Helical" evidence="2">
    <location>
        <begin position="50"/>
        <end position="70"/>
    </location>
</feature>
<dbReference type="Proteomes" id="UP000283269">
    <property type="component" value="Unassembled WGS sequence"/>
</dbReference>
<keyword evidence="4" id="KW-1185">Reference proteome</keyword>
<evidence type="ECO:0000256" key="1">
    <source>
        <dbReference type="SAM" id="MobiDB-lite"/>
    </source>
</evidence>
<feature type="compositionally biased region" description="Polar residues" evidence="1">
    <location>
        <begin position="135"/>
        <end position="145"/>
    </location>
</feature>
<dbReference type="EMBL" id="NHYD01002281">
    <property type="protein sequence ID" value="PPQ87448.1"/>
    <property type="molecule type" value="Genomic_DNA"/>
</dbReference>
<evidence type="ECO:0000256" key="2">
    <source>
        <dbReference type="SAM" id="Phobius"/>
    </source>
</evidence>
<protein>
    <submittedName>
        <fullName evidence="3">Uncharacterized protein</fullName>
    </submittedName>
</protein>
<comment type="caution">
    <text evidence="3">The sequence shown here is derived from an EMBL/GenBank/DDBJ whole genome shotgun (WGS) entry which is preliminary data.</text>
</comment>
<evidence type="ECO:0000313" key="4">
    <source>
        <dbReference type="Proteomes" id="UP000283269"/>
    </source>
</evidence>
<keyword evidence="2" id="KW-0812">Transmembrane</keyword>
<reference evidence="3 4" key="1">
    <citation type="journal article" date="2018" name="Evol. Lett.">
        <title>Horizontal gene cluster transfer increased hallucinogenic mushroom diversity.</title>
        <authorList>
            <person name="Reynolds H.T."/>
            <person name="Vijayakumar V."/>
            <person name="Gluck-Thaler E."/>
            <person name="Korotkin H.B."/>
            <person name="Matheny P.B."/>
            <person name="Slot J.C."/>
        </authorList>
    </citation>
    <scope>NUCLEOTIDE SEQUENCE [LARGE SCALE GENOMIC DNA]</scope>
    <source>
        <strain evidence="3 4">2631</strain>
    </source>
</reference>
<sequence length="276" mass="30261">MVCFSIVESISDLFIAWTLETATQEEQNEADEKARREALRDLIESWMDRLQLISVITTFFASTEASMITITAPGSDGTPMSVTAQVANIGIMGALVVHSNAAIISFLAAFFLVRYKLRIANKEEQQTETGGGQRGNVTASPSSMSFDDLERAERSPKFSTSEHITDPTPGMIRIASPLSPDKAIYSTNPHLIQVGPFQGLPPTHLLSRCHTLCIYLTVLGFVLALTGIICFAWDRLPRSVGISSSFFMALCLLSGVYIWLKPEPEEGTSSHIYYTG</sequence>
<name>A0A409X9H7_PSICY</name>
<dbReference type="InParanoid" id="A0A409X9H7"/>